<gene>
    <name evidence="2 3" type="ORF">Bm3821</name>
    <name evidence="2" type="ORF">BM_Bm3821</name>
</gene>
<feature type="domain" description="BPTI/Kunitz inhibitor" evidence="1">
    <location>
        <begin position="956"/>
        <end position="1006"/>
    </location>
</feature>
<feature type="domain" description="BPTI/Kunitz inhibitor" evidence="1">
    <location>
        <begin position="1488"/>
        <end position="1540"/>
    </location>
</feature>
<dbReference type="Pfam" id="PF00014">
    <property type="entry name" value="Kunitz_BPTI"/>
    <property type="match status" value="13"/>
</dbReference>
<feature type="domain" description="BPTI/Kunitz inhibitor" evidence="1">
    <location>
        <begin position="1169"/>
        <end position="1219"/>
    </location>
</feature>
<feature type="domain" description="BPTI/Kunitz inhibitor" evidence="1">
    <location>
        <begin position="1380"/>
        <end position="1430"/>
    </location>
</feature>
<evidence type="ECO:0000259" key="1">
    <source>
        <dbReference type="PROSITE" id="PS50279"/>
    </source>
</evidence>
<dbReference type="PROSITE" id="PS50279">
    <property type="entry name" value="BPTI_KUNITZ_2"/>
    <property type="match status" value="13"/>
</dbReference>
<feature type="domain" description="BPTI/Kunitz inhibitor" evidence="1">
    <location>
        <begin position="65"/>
        <end position="115"/>
    </location>
</feature>
<dbReference type="OMA" id="THCGATG"/>
<feature type="domain" description="BPTI/Kunitz inhibitor" evidence="1">
    <location>
        <begin position="1275"/>
        <end position="1325"/>
    </location>
</feature>
<accession>A0A0H5SR97</accession>
<feature type="domain" description="BPTI/Kunitz inhibitor" evidence="1">
    <location>
        <begin position="1613"/>
        <end position="1663"/>
    </location>
</feature>
<dbReference type="InterPro" id="IPR006150">
    <property type="entry name" value="Cys_repeat_1"/>
</dbReference>
<feature type="domain" description="BPTI/Kunitz inhibitor" evidence="1">
    <location>
        <begin position="153"/>
        <end position="206"/>
    </location>
</feature>
<proteinExistence type="predicted"/>
<dbReference type="CDD" id="cd22593">
    <property type="entry name" value="Kunitz_conkunitzin"/>
    <property type="match status" value="13"/>
</dbReference>
<dbReference type="GO" id="GO:0004867">
    <property type="term" value="F:serine-type endopeptidase inhibitor activity"/>
    <property type="evidence" value="ECO:0007669"/>
    <property type="project" value="InterPro"/>
</dbReference>
<organism evidence="2">
    <name type="scientific">Brugia malayi</name>
    <name type="common">Filarial nematode worm</name>
    <dbReference type="NCBI Taxonomy" id="6279"/>
    <lineage>
        <taxon>Eukaryota</taxon>
        <taxon>Metazoa</taxon>
        <taxon>Ecdysozoa</taxon>
        <taxon>Nematoda</taxon>
        <taxon>Chromadorea</taxon>
        <taxon>Rhabditida</taxon>
        <taxon>Spirurina</taxon>
        <taxon>Spiruromorpha</taxon>
        <taxon>Filarioidea</taxon>
        <taxon>Onchocercidae</taxon>
        <taxon>Brugia</taxon>
    </lineage>
</organism>
<dbReference type="Pfam" id="PF14625">
    <property type="entry name" value="Lustrin_cystein"/>
    <property type="match status" value="11"/>
</dbReference>
<dbReference type="PANTHER" id="PTHR46339">
    <property type="entry name" value="PROTEIN CBG15282-RELATED"/>
    <property type="match status" value="1"/>
</dbReference>
<sequence length="1691" mass="183256">MTFGISLYCEEGIPLLLANDTVKTCRPNENPDSNMACPERFWCHVGATQNSWYCCPRSRKVKERCHLAPANGYGNEQIGRFWYDWKSSTCKQLTYAGYGGNENNFMTKTDCEKACLGKLSAESLAYGSLSNKLGVGNQKFSVEEQQSVVPNPCELSPDRGVTVSGTLSSYRWYFDISADRCIRFNYLGSAGNANNFETDRICLDICGIGNTSDDNICLLPIMPGTGPYKIPRFYYDSRNKACKQFVYTGFGGNNNRFTKYEQCSETCLNPGSLATTTVSPSPFVTTQITTKEMSTLSTESTFNFEKFKQLQSLTTVLPQHLVLVEEVKGLLAKSKVDGIVDIISGAITDPCLRSLPTGFQLQYCSPSDSFLCPRGTFCQIGSGPQETFCCPIIADNPCKQTQESGIGLTGLRRWYYDASDNFCKTFVFNGFKGNQNNFLTFRTCQQSCGATNPCGNGEPQMQTNAHEQCTPENVHSCPKGFYCRVLDDLTKTACCPGTDQSMLINGKNMILNPTANINSAYGSIYNEFTSGSGSSSTFDRSRIVDSTDTAEMAAISGISPISSISYFNAKPILSGEYLGYMSGTATDIKSGFGNASQPSTFASQFGARIEAPDFSGANPFANFYSGIPKSPVISESISSGIPIFPGGNPVSTGISTDSSVGTAFGGARMSNEFNTGVQNLVSNTAMETIRGNRCLQPLAPGTGTYSLPRYYFDTEASLCRPFIYSGFGGNDNSFETIQECRMACPEYDNPCPLGLPYVDRNDGNVAFCSSINPLCPPNYWCHIGDRRQTSVCCPSLANVNALPITNPLRPLRSLVSMNFMRNLNGAALDTGTDLVEQNDMVGIIPLACFQPMLEGRGKAKLTRYYFNSIARTCEKFIYSGKGGNQNNFLSKTDCEETCPILENPCENGLPAMGPEGNPILCDSDTTTTSKCSIGYYCHIGATSSTTVCCPAIGDPCRMPVSSGNGNAVLNRWYYNTQSQICVNFVYSGQGGNSNNFRTREDCIKACPEFRNPCSTGRPHIGLNGQITRCGATGPLICPTTYWCHIGASLENSVCCPANGIPCEQELEVGSGDALLVRFYYDSATHTCQQFQYSGLGGNENNFLTLRDCEGRCPVLPNPCGLGPPQTDEHQNPVMCSATDASVCNTGYFCHIGDTEETTVCCPGKSNDICNEPSVPGTGQAQLNRYAFVSLTKQCLPFIYTGLGGNENNFLSRASCEATCPVISNPCADGEPAAGSDGRYLICSTSGPNICPVGYWCHVGADIAASLCCPGAQNACVLPLAEGSGSVAIPRWYFDRRLHQCATFTYSGYGGNQNNFQTLKECQEKCPELANPCSMGDPAQSIDGNILQCTALHPQCPTSYFCNIGATPETSVCCPSFGQPCLSPLAVGTGNASLSRWFFDQNSRQCLHFMYTGLGGNENNFLTAEACTQKCPVLRNPCPFESTIASSNNLLALAKCNIQNAYYCPPTYWCHVGGDADTTVCCPGASDPCQLPLSQGIATDKGPYTRWFYDRISGSCKPFQYAGIGGNQNNFLTRADCAKHCPEGEPVMVVSPLSLLPLSNLSAICPTGMPYQDEREVIIHCSVTNPCPANYFCHIGADISTTVCCKVTTFMSPCSIPVQIGHGIGQEKRVYYNAALRQCIPFIYSGMGGNENNFLTIQECVVKCLNDESNVIRYFDSGKFLLVHRKANYALK</sequence>
<dbReference type="InterPro" id="IPR002223">
    <property type="entry name" value="Kunitz_BPTI"/>
</dbReference>
<feature type="domain" description="BPTI/Kunitz inhibitor" evidence="1">
    <location>
        <begin position="398"/>
        <end position="448"/>
    </location>
</feature>
<dbReference type="SMART" id="SM00131">
    <property type="entry name" value="KU"/>
    <property type="match status" value="13"/>
</dbReference>
<dbReference type="WormBase" id="Bm3821">
    <property type="protein sequence ID" value="BM44297"/>
    <property type="gene ID" value="WBGene00224082"/>
</dbReference>
<evidence type="ECO:0000313" key="2">
    <source>
        <dbReference type="EMBL" id="CRZ26069.1"/>
    </source>
</evidence>
<evidence type="ECO:0000313" key="3">
    <source>
        <dbReference type="WormBase" id="Bm3821"/>
    </source>
</evidence>
<dbReference type="SUPFAM" id="SSF57362">
    <property type="entry name" value="BPTI-like"/>
    <property type="match status" value="13"/>
</dbReference>
<name>A0A0H5SR97_BRUMA</name>
<reference evidence="2" key="2">
    <citation type="submission" date="2012-12" db="EMBL/GenBank/DDBJ databases">
        <authorList>
            <person name="Gao Y.W."/>
            <person name="Fan S.T."/>
            <person name="Sun H.T."/>
            <person name="Wang Z."/>
            <person name="Gao X.L."/>
            <person name="Li Y.G."/>
            <person name="Wang T.C."/>
            <person name="Zhang K."/>
            <person name="Xu W.W."/>
            <person name="Yu Z.J."/>
            <person name="Xia X.Z."/>
        </authorList>
    </citation>
    <scope>NUCLEOTIDE SEQUENCE</scope>
    <source>
        <strain evidence="2">FR3</strain>
    </source>
</reference>
<dbReference type="InterPro" id="IPR036880">
    <property type="entry name" value="Kunitz_BPTI_sf"/>
</dbReference>
<dbReference type="Gene3D" id="4.10.410.10">
    <property type="entry name" value="Pancreatic trypsin inhibitor Kunitz domain"/>
    <property type="match status" value="13"/>
</dbReference>
<dbReference type="InterPro" id="IPR053014">
    <property type="entry name" value="Cuticle_assoc_divergent"/>
</dbReference>
<feature type="domain" description="BPTI/Kunitz inhibitor" evidence="1">
    <location>
        <begin position="217"/>
        <end position="267"/>
    </location>
</feature>
<reference evidence="2" key="1">
    <citation type="journal article" date="2007" name="Science">
        <title>Draft genome of the filarial nematode parasite Brugia malayi.</title>
        <authorList>
            <person name="Ghedin E."/>
            <person name="Wang S."/>
            <person name="Spiro D."/>
            <person name="Caler E."/>
            <person name="Zhao Q."/>
            <person name="Crabtree J."/>
            <person name="Allen J.E."/>
            <person name="Delcher A.L."/>
            <person name="Guiliano D.B."/>
            <person name="Miranda-Saavedra D."/>
            <person name="Angiuoli S.V."/>
            <person name="Creasy T."/>
            <person name="Amedeo P."/>
            <person name="Haas B."/>
            <person name="El-Sayed N.M."/>
            <person name="Wortman J.R."/>
            <person name="Feldblyum T."/>
            <person name="Tallon L."/>
            <person name="Schatz M."/>
            <person name="Shumway M."/>
            <person name="Koo H."/>
            <person name="Salzberg S.L."/>
            <person name="Schobel S."/>
            <person name="Pertea M."/>
            <person name="Pop M."/>
            <person name="White O."/>
            <person name="Barton G.J."/>
            <person name="Carlow C.K."/>
            <person name="Crawford M.J."/>
            <person name="Daub J."/>
            <person name="Dimmic M.W."/>
            <person name="Estes C.F."/>
            <person name="Foster J.M."/>
            <person name="Ganatra M."/>
            <person name="Gregory W.F."/>
            <person name="Johnson N.M."/>
            <person name="Jin J."/>
            <person name="Komuniecki R."/>
            <person name="Korf I."/>
            <person name="Kumar S."/>
            <person name="Laney S."/>
            <person name="Li B.W."/>
            <person name="Li W."/>
            <person name="Lindblom T.H."/>
            <person name="Lustigman S."/>
            <person name="Ma D."/>
            <person name="Maina C.V."/>
            <person name="Martin D.M."/>
            <person name="McCarter J.P."/>
            <person name="McReynolds L."/>
            <person name="Mitreva M."/>
            <person name="Nutman T.B."/>
            <person name="Parkinson J."/>
            <person name="Peregrin-Alvarez J.M."/>
            <person name="Poole C."/>
            <person name="Ren Q."/>
            <person name="Saunders L."/>
            <person name="Sluder A.E."/>
            <person name="Smith K."/>
            <person name="Stanke M."/>
            <person name="Unnasch T.R."/>
            <person name="Ware J."/>
            <person name="Wei A.D."/>
            <person name="Weil G."/>
            <person name="Williams D.J."/>
            <person name="Zhang Y."/>
            <person name="Williams S.A."/>
            <person name="Fraser-Liggett C."/>
            <person name="Slatko B."/>
            <person name="Blaxter M.L."/>
            <person name="Scott A.L."/>
        </authorList>
    </citation>
    <scope>NUCLEOTIDE SEQUENCE</scope>
    <source>
        <strain evidence="2">FR3</strain>
    </source>
</reference>
<dbReference type="SMART" id="SM00289">
    <property type="entry name" value="WR1"/>
    <property type="match status" value="11"/>
</dbReference>
<dbReference type="InterPro" id="IPR028150">
    <property type="entry name" value="Lustrin_cystein"/>
</dbReference>
<feature type="domain" description="BPTI/Kunitz inhibitor" evidence="1">
    <location>
        <begin position="1062"/>
        <end position="1112"/>
    </location>
</feature>
<dbReference type="EMBL" id="LN857016">
    <property type="protein sequence ID" value="CRZ26069.1"/>
    <property type="molecule type" value="Genomic_DNA"/>
</dbReference>
<feature type="domain" description="BPTI/Kunitz inhibitor" evidence="1">
    <location>
        <begin position="848"/>
        <end position="898"/>
    </location>
</feature>
<dbReference type="PANTHER" id="PTHR46339:SF2">
    <property type="entry name" value="BPTI_KUNITZ INHIBITOR DOMAIN-CONTAINING PROTEIN"/>
    <property type="match status" value="1"/>
</dbReference>
<protein>
    <submittedName>
        <fullName evidence="2">Bm3821</fullName>
    </submittedName>
</protein>
<feature type="domain" description="BPTI/Kunitz inhibitor" evidence="1">
    <location>
        <begin position="694"/>
        <end position="744"/>
    </location>
</feature>